<comment type="caution">
    <text evidence="1">The sequence shown here is derived from an EMBL/GenBank/DDBJ whole genome shotgun (WGS) entry which is preliminary data.</text>
</comment>
<protein>
    <submittedName>
        <fullName evidence="1">Uncharacterized protein</fullName>
    </submittedName>
</protein>
<organism evidence="1">
    <name type="scientific">marine sediment metagenome</name>
    <dbReference type="NCBI Taxonomy" id="412755"/>
    <lineage>
        <taxon>unclassified sequences</taxon>
        <taxon>metagenomes</taxon>
        <taxon>ecological metagenomes</taxon>
    </lineage>
</organism>
<name>X0TCH7_9ZZZZ</name>
<evidence type="ECO:0000313" key="1">
    <source>
        <dbReference type="EMBL" id="GAF73780.1"/>
    </source>
</evidence>
<proteinExistence type="predicted"/>
<gene>
    <name evidence="1" type="ORF">S01H1_15497</name>
</gene>
<feature type="non-terminal residue" evidence="1">
    <location>
        <position position="47"/>
    </location>
</feature>
<dbReference type="AlphaFoldDB" id="X0TCH7"/>
<accession>X0TCH7</accession>
<reference evidence="1" key="1">
    <citation type="journal article" date="2014" name="Front. Microbiol.">
        <title>High frequency of phylogenetically diverse reductive dehalogenase-homologous genes in deep subseafloor sedimentary metagenomes.</title>
        <authorList>
            <person name="Kawai M."/>
            <person name="Futagami T."/>
            <person name="Toyoda A."/>
            <person name="Takaki Y."/>
            <person name="Nishi S."/>
            <person name="Hori S."/>
            <person name="Arai W."/>
            <person name="Tsubouchi T."/>
            <person name="Morono Y."/>
            <person name="Uchiyama I."/>
            <person name="Ito T."/>
            <person name="Fujiyama A."/>
            <person name="Inagaki F."/>
            <person name="Takami H."/>
        </authorList>
    </citation>
    <scope>NUCLEOTIDE SEQUENCE</scope>
    <source>
        <strain evidence="1">Expedition CK06-06</strain>
    </source>
</reference>
<dbReference type="EMBL" id="BARS01008087">
    <property type="protein sequence ID" value="GAF73780.1"/>
    <property type="molecule type" value="Genomic_DNA"/>
</dbReference>
<sequence>MTLKILNINEKKKIEKSLQEQFGINKIQGFLVKRGEERIFLFQGNLN</sequence>